<name>A0A5S5D1G9_9ACTN</name>
<organism evidence="1 2">
    <name type="scientific">Blastococcus xanthinilyticus</name>
    <dbReference type="NCBI Taxonomy" id="1564164"/>
    <lineage>
        <taxon>Bacteria</taxon>
        <taxon>Bacillati</taxon>
        <taxon>Actinomycetota</taxon>
        <taxon>Actinomycetes</taxon>
        <taxon>Geodermatophilales</taxon>
        <taxon>Geodermatophilaceae</taxon>
        <taxon>Blastococcus</taxon>
    </lineage>
</organism>
<dbReference type="EMBL" id="VNHW01000002">
    <property type="protein sequence ID" value="TYP89615.1"/>
    <property type="molecule type" value="Genomic_DNA"/>
</dbReference>
<protein>
    <submittedName>
        <fullName evidence="1">Proline dehydrogenase</fullName>
    </submittedName>
</protein>
<dbReference type="Proteomes" id="UP000322499">
    <property type="component" value="Unassembled WGS sequence"/>
</dbReference>
<accession>A0A5S5D1G9</accession>
<keyword evidence="2" id="KW-1185">Reference proteome</keyword>
<evidence type="ECO:0000313" key="1">
    <source>
        <dbReference type="EMBL" id="TYP89615.1"/>
    </source>
</evidence>
<gene>
    <name evidence="1" type="ORF">BD833_10288</name>
</gene>
<reference evidence="1 2" key="1">
    <citation type="submission" date="2019-07" db="EMBL/GenBank/DDBJ databases">
        <title>Genomic Encyclopedia of Archaeal and Bacterial Type Strains, Phase II (KMG-II): from individual species to whole genera.</title>
        <authorList>
            <person name="Goeker M."/>
        </authorList>
    </citation>
    <scope>NUCLEOTIDE SEQUENCE [LARGE SCALE GENOMIC DNA]</scope>
    <source>
        <strain evidence="1 2">DSM 46842</strain>
    </source>
</reference>
<comment type="caution">
    <text evidence="1">The sequence shown here is derived from an EMBL/GenBank/DDBJ whole genome shotgun (WGS) entry which is preliminary data.</text>
</comment>
<proteinExistence type="predicted"/>
<sequence>MEAAGTLVAAGRRVSLEVADPAAVAVVAAGVVDAGLADRCEVTLSSGALPGGSSGVPVARLAGLTVDLALAGPAAVVDPVARALPGARVVVAAGSPAAEDRCRALAGRRVRLVAGRGTGAELAFVRCLNVLMAGAGEPAVATVDPRLIAITGERAAWNGRTPDSWEHVMPWGEPTEDQHRVLAAGYAVRVLVPVAGDRA</sequence>
<evidence type="ECO:0000313" key="2">
    <source>
        <dbReference type="Proteomes" id="UP000322499"/>
    </source>
</evidence>
<dbReference type="AlphaFoldDB" id="A0A5S5D1G9"/>